<dbReference type="InterPro" id="IPR057161">
    <property type="entry name" value="DUF7839"/>
</dbReference>
<dbReference type="Gene3D" id="1.10.10.10">
    <property type="entry name" value="Winged helix-like DNA-binding domain superfamily/Winged helix DNA-binding domain"/>
    <property type="match status" value="1"/>
</dbReference>
<dbReference type="RefSeq" id="WP_015733144.1">
    <property type="nucleotide sequence ID" value="NC_013407.1"/>
</dbReference>
<dbReference type="SUPFAM" id="SSF46785">
    <property type="entry name" value="Winged helix' DNA-binding domain"/>
    <property type="match status" value="1"/>
</dbReference>
<dbReference type="PANTHER" id="PTHR43704:SF2">
    <property type="entry name" value="HTH CRP-TYPE DOMAIN-CONTAINING PROTEIN"/>
    <property type="match status" value="1"/>
</dbReference>
<evidence type="ECO:0000313" key="3">
    <source>
        <dbReference type="Proteomes" id="UP000002063"/>
    </source>
</evidence>
<dbReference type="InterPro" id="IPR012015">
    <property type="entry name" value="UCP_HTH_arc"/>
</dbReference>
<protein>
    <submittedName>
        <fullName evidence="2">Transcriptional regulator, MarR family</fullName>
    </submittedName>
</protein>
<evidence type="ECO:0000313" key="2">
    <source>
        <dbReference type="EMBL" id="ACX72924.1"/>
    </source>
</evidence>
<name>C9RH72_METVM</name>
<proteinExistence type="predicted"/>
<dbReference type="AlphaFoldDB" id="C9RH72"/>
<dbReference type="Pfam" id="PF13412">
    <property type="entry name" value="HTH_24"/>
    <property type="match status" value="1"/>
</dbReference>
<dbReference type="CDD" id="cd00092">
    <property type="entry name" value="HTH_CRP"/>
    <property type="match status" value="1"/>
</dbReference>
<dbReference type="Pfam" id="PF25211">
    <property type="entry name" value="DUF7839"/>
    <property type="match status" value="1"/>
</dbReference>
<keyword evidence="3" id="KW-1185">Reference proteome</keyword>
<sequence>MKKRNITEFQVLSEIIRKQPHIKQKEIAENLGVTVQAVSEHIRNLVKEGYVKSRGRGEYVVTEKGLRKLKNWISEFRDYLDEINTAVYRYKDIWPAIANEDIEDGEIVYLFMRRGLLYASKEPKGKAKAKVLYGGKKGEDISICEIKGIIDVPKGKVIVFRIPPEVVGGSRAVNYDLIKESMDELDNYVIATMGTVAYVVASKLNVEPEIRFAVPEAIVNACNRGCNVIALITGKMAEKVIKKLDNSRISYTVLDATKEKEKRQNIKIK</sequence>
<dbReference type="HOGENOM" id="CLU_090237_0_0_2"/>
<dbReference type="GeneID" id="8513405"/>
<dbReference type="InterPro" id="IPR012318">
    <property type="entry name" value="HTH_CRP"/>
</dbReference>
<dbReference type="GO" id="GO:0003677">
    <property type="term" value="F:DNA binding"/>
    <property type="evidence" value="ECO:0007669"/>
    <property type="project" value="InterPro"/>
</dbReference>
<dbReference type="InterPro" id="IPR036388">
    <property type="entry name" value="WH-like_DNA-bd_sf"/>
</dbReference>
<dbReference type="PANTHER" id="PTHR43704">
    <property type="entry name" value="BSR5907 PROTEIN"/>
    <property type="match status" value="1"/>
</dbReference>
<dbReference type="SMART" id="SM00419">
    <property type="entry name" value="HTH_CRP"/>
    <property type="match status" value="1"/>
</dbReference>
<dbReference type="EMBL" id="CP001787">
    <property type="protein sequence ID" value="ACX72924.1"/>
    <property type="molecule type" value="Genomic_DNA"/>
</dbReference>
<dbReference type="eggNOG" id="arCOG04399">
    <property type="taxonomic scope" value="Archaea"/>
</dbReference>
<dbReference type="PIRSF" id="PIRSF004955">
    <property type="entry name" value="HTH_arch"/>
    <property type="match status" value="1"/>
</dbReference>
<feature type="domain" description="HTH crp-type" evidence="1">
    <location>
        <begin position="14"/>
        <end position="63"/>
    </location>
</feature>
<dbReference type="KEGG" id="mvu:Metvu_1066"/>
<dbReference type="STRING" id="579137.Metvu_1066"/>
<organism evidence="2 3">
    <name type="scientific">Methanocaldococcus vulcanius (strain ATCC 700851 / DSM 12094 / M7)</name>
    <name type="common">Methanococcus vulcanius</name>
    <dbReference type="NCBI Taxonomy" id="579137"/>
    <lineage>
        <taxon>Archaea</taxon>
        <taxon>Methanobacteriati</taxon>
        <taxon>Methanobacteriota</taxon>
        <taxon>Methanomada group</taxon>
        <taxon>Methanococci</taxon>
        <taxon>Methanococcales</taxon>
        <taxon>Methanocaldococcaceae</taxon>
        <taxon>Methanocaldococcus</taxon>
    </lineage>
</organism>
<dbReference type="OrthoDB" id="56502at2157"/>
<accession>C9RH72</accession>
<gene>
    <name evidence="2" type="ordered locus">Metvu_1066</name>
</gene>
<dbReference type="InterPro" id="IPR036390">
    <property type="entry name" value="WH_DNA-bd_sf"/>
</dbReference>
<evidence type="ECO:0000259" key="1">
    <source>
        <dbReference type="SMART" id="SM00419"/>
    </source>
</evidence>
<dbReference type="GO" id="GO:0006355">
    <property type="term" value="P:regulation of DNA-templated transcription"/>
    <property type="evidence" value="ECO:0007669"/>
    <property type="project" value="InterPro"/>
</dbReference>
<reference evidence="2" key="1">
    <citation type="submission" date="2009-10" db="EMBL/GenBank/DDBJ databases">
        <title>Complete sequence of chromosome of Methanocaldococcus vulcanius M7.</title>
        <authorList>
            <consortium name="US DOE Joint Genome Institute"/>
            <person name="Lucas S."/>
            <person name="Copeland A."/>
            <person name="Lapidus A."/>
            <person name="Glavina del Rio T."/>
            <person name="Dalin E."/>
            <person name="Tice H."/>
            <person name="Bruce D."/>
            <person name="Goodwin L."/>
            <person name="Pitluck S."/>
            <person name="Lcollab F.I."/>
            <person name="Brettin T."/>
            <person name="Detter J.C."/>
            <person name="Han C."/>
            <person name="Tapia R."/>
            <person name="Kuske C.R."/>
            <person name="Schmutz J."/>
            <person name="Larimer F."/>
            <person name="Land M."/>
            <person name="Hauser L."/>
            <person name="Kyrpides N."/>
            <person name="Ovchinikova G."/>
            <person name="Sieprawska-Lupa M."/>
            <person name="Whitman W.B."/>
            <person name="Woyke T."/>
        </authorList>
    </citation>
    <scope>NUCLEOTIDE SEQUENCE [LARGE SCALE GENOMIC DNA]</scope>
    <source>
        <strain evidence="2">M7</strain>
    </source>
</reference>
<dbReference type="Proteomes" id="UP000002063">
    <property type="component" value="Chromosome"/>
</dbReference>